<dbReference type="Gene3D" id="2.30.130.60">
    <property type="match status" value="1"/>
</dbReference>
<evidence type="ECO:0008006" key="4">
    <source>
        <dbReference type="Google" id="ProtNLM"/>
    </source>
</evidence>
<dbReference type="Pfam" id="PF17126">
    <property type="entry name" value="RsmF_methylt_CI"/>
    <property type="match status" value="1"/>
</dbReference>
<evidence type="ECO:0000259" key="1">
    <source>
        <dbReference type="Pfam" id="PF13636"/>
    </source>
</evidence>
<dbReference type="Pfam" id="PF13636">
    <property type="entry name" value="Methyltranf_PUA"/>
    <property type="match status" value="1"/>
</dbReference>
<feature type="domain" description="rRNA small subunit methyltransferase F RNA-binding PUA-like" evidence="1">
    <location>
        <begin position="74"/>
        <end position="123"/>
    </location>
</feature>
<dbReference type="EMBL" id="VSSQ01049990">
    <property type="protein sequence ID" value="MPN04062.1"/>
    <property type="molecule type" value="Genomic_DNA"/>
</dbReference>
<evidence type="ECO:0000259" key="2">
    <source>
        <dbReference type="Pfam" id="PF17126"/>
    </source>
</evidence>
<dbReference type="InterPro" id="IPR031340">
    <property type="entry name" value="RsmF_methylt_CI"/>
</dbReference>
<dbReference type="InterPro" id="IPR027391">
    <property type="entry name" value="Nol1_Nop2_Fmu_2"/>
</dbReference>
<gene>
    <name evidence="3" type="ORF">SDC9_151298</name>
</gene>
<feature type="domain" description="Ribosomal RNA small subunit methyltransferase F first C-terminal" evidence="2">
    <location>
        <begin position="3"/>
        <end position="48"/>
    </location>
</feature>
<organism evidence="3">
    <name type="scientific">bioreactor metagenome</name>
    <dbReference type="NCBI Taxonomy" id="1076179"/>
    <lineage>
        <taxon>unclassified sequences</taxon>
        <taxon>metagenomes</taxon>
        <taxon>ecological metagenomes</taxon>
    </lineage>
</organism>
<name>A0A645ERZ8_9ZZZZ</name>
<sequence>MVERSGHIIWEKACLPPLKGLKVLRSGWLIGTVEKGRFRPSQAFAMGLDLKGAQAAVQRLDLSAKNANDRYAVIRYLRGETIQEEGKLWPKGWHLVTVDGFPLGWGKGGGYSLKNEYPPGWRWQDRDEG</sequence>
<protein>
    <recommendedName>
        <fullName evidence="4">rRNA small subunit methyltransferase F RNA-binding PUA-like domain-containing protein</fullName>
    </recommendedName>
</protein>
<evidence type="ECO:0000313" key="3">
    <source>
        <dbReference type="EMBL" id="MPN04062.1"/>
    </source>
</evidence>
<reference evidence="3" key="1">
    <citation type="submission" date="2019-08" db="EMBL/GenBank/DDBJ databases">
        <authorList>
            <person name="Kucharzyk K."/>
            <person name="Murdoch R.W."/>
            <person name="Higgins S."/>
            <person name="Loffler F."/>
        </authorList>
    </citation>
    <scope>NUCLEOTIDE SEQUENCE</scope>
</reference>
<dbReference type="CDD" id="cd21147">
    <property type="entry name" value="RsmF_methylt_CTD1"/>
    <property type="match status" value="1"/>
</dbReference>
<accession>A0A645ERZ8</accession>
<comment type="caution">
    <text evidence="3">The sequence shown here is derived from an EMBL/GenBank/DDBJ whole genome shotgun (WGS) entry which is preliminary data.</text>
</comment>
<proteinExistence type="predicted"/>
<dbReference type="AlphaFoldDB" id="A0A645ERZ8"/>